<dbReference type="GO" id="GO:0003677">
    <property type="term" value="F:DNA binding"/>
    <property type="evidence" value="ECO:0007669"/>
    <property type="project" value="InterPro"/>
</dbReference>
<dbReference type="GO" id="GO:0006355">
    <property type="term" value="P:regulation of DNA-templated transcription"/>
    <property type="evidence" value="ECO:0007669"/>
    <property type="project" value="InterPro"/>
</dbReference>
<sequence>MKKLHMVPASYTYKLKQRDKLIIHQNNINTYIIIEGVLVVHKVFSNQERYAICILSAGDIATTPFGFAVATNYFYEIESLSTSYILSCCTASAQSLKPLISMKYSSNTLNHHDIIEILAHKNTKRRIIHVFLILSELFGEYKKNFLTLNLSISYQTLGSIIGTNKNTINKLIRELEKNNLLIYSKDQITINNLIDLSQHGLHR</sequence>
<dbReference type="RefSeq" id="YP_009315025.1">
    <property type="nucleotide sequence ID" value="NC_031664.1"/>
</dbReference>
<dbReference type="Gene3D" id="2.60.120.10">
    <property type="entry name" value="Jelly Rolls"/>
    <property type="match status" value="1"/>
</dbReference>
<dbReference type="Pfam" id="PF13545">
    <property type="entry name" value="HTH_Crp_2"/>
    <property type="match status" value="1"/>
</dbReference>
<dbReference type="PROSITE" id="PS51063">
    <property type="entry name" value="HTH_CRP_2"/>
    <property type="match status" value="1"/>
</dbReference>
<organism evidence="2">
    <name type="scientific">Scinaia undulata</name>
    <dbReference type="NCBI Taxonomy" id="1884664"/>
    <lineage>
        <taxon>Eukaryota</taxon>
        <taxon>Rhodophyta</taxon>
        <taxon>Florideophyceae</taxon>
        <taxon>Nemaliophycidae</taxon>
        <taxon>Nemaliales</taxon>
        <taxon>Scinaiaceae</taxon>
        <taxon>Scinaia</taxon>
    </lineage>
</organism>
<dbReference type="InterPro" id="IPR014710">
    <property type="entry name" value="RmlC-like_jellyroll"/>
</dbReference>
<protein>
    <submittedName>
        <fullName evidence="2">Global nitrogen transcriptional regulator</fullName>
    </submittedName>
</protein>
<feature type="domain" description="HTH crp-type" evidence="1">
    <location>
        <begin position="121"/>
        <end position="194"/>
    </location>
</feature>
<evidence type="ECO:0000259" key="1">
    <source>
        <dbReference type="PROSITE" id="PS51063"/>
    </source>
</evidence>
<dbReference type="AlphaFoldDB" id="A0A1G4NXS1"/>
<proteinExistence type="predicted"/>
<keyword evidence="2" id="KW-0934">Plastid</keyword>
<geneLocation type="chloroplast" evidence="2"/>
<reference evidence="2" key="1">
    <citation type="submission" date="2016-10" db="EMBL/GenBank/DDBJ databases">
        <title>Chloroplast genomes as a tool to resolve red algal phylogenies: a case study in the Nemaliales.</title>
        <authorList>
            <person name="Costa J.F."/>
            <person name="Lin S.M."/>
            <person name="Macaya E.C."/>
            <person name="Fernandez-Garcia C."/>
            <person name="Verbruggen H."/>
        </authorList>
    </citation>
    <scope>NUCLEOTIDE SEQUENCE</scope>
    <source>
        <strain evidence="2">J.0081</strain>
    </source>
</reference>
<accession>A0A1G4NXS1</accession>
<dbReference type="GeneID" id="30001140"/>
<gene>
    <name evidence="2" type="primary">ntcA</name>
    <name evidence="2" type="ORF">J0081_223</name>
</gene>
<keyword evidence="2" id="KW-0150">Chloroplast</keyword>
<name>A0A1G4NXS1_9FLOR</name>
<reference evidence="2" key="2">
    <citation type="submission" date="2016-10" db="EMBL/GenBank/DDBJ databases">
        <authorList>
            <person name="de Groot N.N."/>
        </authorList>
    </citation>
    <scope>NUCLEOTIDE SEQUENCE</scope>
    <source>
        <strain evidence="2">J.0081</strain>
    </source>
</reference>
<dbReference type="InterPro" id="IPR012318">
    <property type="entry name" value="HTH_CRP"/>
</dbReference>
<dbReference type="SUPFAM" id="SSF46785">
    <property type="entry name" value="Winged helix' DNA-binding domain"/>
    <property type="match status" value="1"/>
</dbReference>
<dbReference type="InterPro" id="IPR036390">
    <property type="entry name" value="WH_DNA-bd_sf"/>
</dbReference>
<evidence type="ECO:0000313" key="2">
    <source>
        <dbReference type="EMBL" id="SCW23480.1"/>
    </source>
</evidence>
<dbReference type="EMBL" id="LT622873">
    <property type="protein sequence ID" value="SCW23480.1"/>
    <property type="molecule type" value="Genomic_DNA"/>
</dbReference>